<evidence type="ECO:0000313" key="3">
    <source>
        <dbReference type="EMBL" id="KAK1628352.1"/>
    </source>
</evidence>
<dbReference type="AlphaFoldDB" id="A0AAD8VYH6"/>
<feature type="region of interest" description="Disordered" evidence="2">
    <location>
        <begin position="1"/>
        <end position="49"/>
    </location>
</feature>
<dbReference type="EMBL" id="JAUUTY010000005">
    <property type="protein sequence ID" value="KAK1628352.1"/>
    <property type="molecule type" value="Genomic_DNA"/>
</dbReference>
<protein>
    <submittedName>
        <fullName evidence="3">Uncharacterized protein</fullName>
    </submittedName>
</protein>
<keyword evidence="4" id="KW-1185">Reference proteome</keyword>
<proteinExistence type="predicted"/>
<organism evidence="3 4">
    <name type="scientific">Lolium multiflorum</name>
    <name type="common">Italian ryegrass</name>
    <name type="synonym">Lolium perenne subsp. multiflorum</name>
    <dbReference type="NCBI Taxonomy" id="4521"/>
    <lineage>
        <taxon>Eukaryota</taxon>
        <taxon>Viridiplantae</taxon>
        <taxon>Streptophyta</taxon>
        <taxon>Embryophyta</taxon>
        <taxon>Tracheophyta</taxon>
        <taxon>Spermatophyta</taxon>
        <taxon>Magnoliopsida</taxon>
        <taxon>Liliopsida</taxon>
        <taxon>Poales</taxon>
        <taxon>Poaceae</taxon>
        <taxon>BOP clade</taxon>
        <taxon>Pooideae</taxon>
        <taxon>Poodae</taxon>
        <taxon>Poeae</taxon>
        <taxon>Poeae Chloroplast Group 2 (Poeae type)</taxon>
        <taxon>Loliodinae</taxon>
        <taxon>Loliinae</taxon>
        <taxon>Lolium</taxon>
    </lineage>
</organism>
<dbReference type="Proteomes" id="UP001231189">
    <property type="component" value="Unassembled WGS sequence"/>
</dbReference>
<keyword evidence="1" id="KW-0175">Coiled coil</keyword>
<accession>A0AAD8VYH6</accession>
<feature type="compositionally biased region" description="Basic and acidic residues" evidence="2">
    <location>
        <begin position="1"/>
        <end position="21"/>
    </location>
</feature>
<name>A0AAD8VYH6_LOLMU</name>
<reference evidence="3" key="1">
    <citation type="submission" date="2023-07" db="EMBL/GenBank/DDBJ databases">
        <title>A chromosome-level genome assembly of Lolium multiflorum.</title>
        <authorList>
            <person name="Chen Y."/>
            <person name="Copetti D."/>
            <person name="Kolliker R."/>
            <person name="Studer B."/>
        </authorList>
    </citation>
    <scope>NUCLEOTIDE SEQUENCE</scope>
    <source>
        <strain evidence="3">02402/16</strain>
        <tissue evidence="3">Leaf</tissue>
    </source>
</reference>
<evidence type="ECO:0000256" key="2">
    <source>
        <dbReference type="SAM" id="MobiDB-lite"/>
    </source>
</evidence>
<sequence>MDKEEGRRVPKDAQDPADRRRSPGTAGLSGTGPSRRRNQRTAAGPTHCCPTALRPFLTARGPTPVDFISTVDFASMDQDNLCNSDFTPSFLTTHHIVLVLVVTMSSGEGNQLPMTRHQHWIATQAVHAKLNQFEAMLKDTNVRYEERAQVQRIDLNNQVQELNEKIETQGNELKATLAMQGQETREMKTALDNILHTLNRQEDRSTWSPLAI</sequence>
<evidence type="ECO:0000256" key="1">
    <source>
        <dbReference type="SAM" id="Coils"/>
    </source>
</evidence>
<evidence type="ECO:0000313" key="4">
    <source>
        <dbReference type="Proteomes" id="UP001231189"/>
    </source>
</evidence>
<gene>
    <name evidence="3" type="ORF">QYE76_002667</name>
</gene>
<comment type="caution">
    <text evidence="3">The sequence shown here is derived from an EMBL/GenBank/DDBJ whole genome shotgun (WGS) entry which is preliminary data.</text>
</comment>
<feature type="coiled-coil region" evidence="1">
    <location>
        <begin position="145"/>
        <end position="179"/>
    </location>
</feature>